<feature type="transmembrane region" description="Helical" evidence="6">
    <location>
        <begin position="71"/>
        <end position="90"/>
    </location>
</feature>
<dbReference type="GO" id="GO:0015171">
    <property type="term" value="F:amino acid transmembrane transporter activity"/>
    <property type="evidence" value="ECO:0007669"/>
    <property type="project" value="TreeGrafter"/>
</dbReference>
<protein>
    <submittedName>
        <fullName evidence="7">Lysine transporter LysE</fullName>
    </submittedName>
</protein>
<dbReference type="HOGENOM" id="CLU_079569_2_2_6"/>
<keyword evidence="4 6" id="KW-1133">Transmembrane helix</keyword>
<sequence>MTLSLFISLSIALTLVAAAPGPGVIMTVTRTLQFGLIAGLLVVTGIVVMDLIVLIATLAGLNLLTLANQPGLLTLLMLLASLVLIVLGIQSWRRPIILQLDEGQASASHFMAGIAVSLTNPVLFYLAFLPAFIDIDALTLDDQIMLLALISGILTLVLGAYALLAAKLKIWLFEAHPERQRWLNRISASVLFVLAIGLIHSTITQ</sequence>
<dbReference type="PANTHER" id="PTHR30086">
    <property type="entry name" value="ARGININE EXPORTER PROTEIN ARGO"/>
    <property type="match status" value="1"/>
</dbReference>
<feature type="transmembrane region" description="Helical" evidence="6">
    <location>
        <begin position="110"/>
        <end position="132"/>
    </location>
</feature>
<keyword evidence="3 6" id="KW-0812">Transmembrane</keyword>
<keyword evidence="2" id="KW-1003">Cell membrane</keyword>
<evidence type="ECO:0000256" key="4">
    <source>
        <dbReference type="ARBA" id="ARBA00022989"/>
    </source>
</evidence>
<dbReference type="InParanoid" id="W0DRG7"/>
<evidence type="ECO:0000313" key="7">
    <source>
        <dbReference type="EMBL" id="AHF01047.1"/>
    </source>
</evidence>
<reference evidence="7 8" key="1">
    <citation type="submission" date="2013-12" db="EMBL/GenBank/DDBJ databases">
        <authorList>
            <consortium name="DOE Joint Genome Institute"/>
            <person name="Kappler U."/>
            <person name="Huntemann M."/>
            <person name="Han J."/>
            <person name="Chen A."/>
            <person name="Kyrpides N."/>
            <person name="Mavromatis K."/>
            <person name="Markowitz V."/>
            <person name="Palaniappan K."/>
            <person name="Ivanova N."/>
            <person name="Schaumberg A."/>
            <person name="Pati A."/>
            <person name="Liolios K."/>
            <person name="Nordberg H.P."/>
            <person name="Cantor M.N."/>
            <person name="Hua S.X."/>
            <person name="Woyke T."/>
        </authorList>
    </citation>
    <scope>NUCLEOTIDE SEQUENCE [LARGE SCALE GENOMIC DNA]</scope>
    <source>
        <strain evidence="8">AL2</strain>
    </source>
</reference>
<dbReference type="Proteomes" id="UP000005380">
    <property type="component" value="Chromosome"/>
</dbReference>
<evidence type="ECO:0000256" key="2">
    <source>
        <dbReference type="ARBA" id="ARBA00022475"/>
    </source>
</evidence>
<organism evidence="7 8">
    <name type="scientific">Thiomicrospira aerophila AL3</name>
    <dbReference type="NCBI Taxonomy" id="717772"/>
    <lineage>
        <taxon>Bacteria</taxon>
        <taxon>Pseudomonadati</taxon>
        <taxon>Pseudomonadota</taxon>
        <taxon>Gammaproteobacteria</taxon>
        <taxon>Thiotrichales</taxon>
        <taxon>Piscirickettsiaceae</taxon>
        <taxon>Thiomicrospira</taxon>
    </lineage>
</organism>
<dbReference type="RefSeq" id="WP_006459181.1">
    <property type="nucleotide sequence ID" value="NZ_CP007030.1"/>
</dbReference>
<feature type="transmembrane region" description="Helical" evidence="6">
    <location>
        <begin position="186"/>
        <end position="203"/>
    </location>
</feature>
<dbReference type="AlphaFoldDB" id="W0DRG7"/>
<gene>
    <name evidence="7" type="ORF">THIAE_03875</name>
</gene>
<dbReference type="InterPro" id="IPR001123">
    <property type="entry name" value="LeuE-type"/>
</dbReference>
<feature type="transmembrane region" description="Helical" evidence="6">
    <location>
        <begin position="34"/>
        <end position="59"/>
    </location>
</feature>
<dbReference type="GO" id="GO:0005886">
    <property type="term" value="C:plasma membrane"/>
    <property type="evidence" value="ECO:0007669"/>
    <property type="project" value="UniProtKB-SubCell"/>
</dbReference>
<dbReference type="OrthoDB" id="9804822at2"/>
<dbReference type="STRING" id="717772.THIAE_03875"/>
<keyword evidence="8" id="KW-1185">Reference proteome</keyword>
<evidence type="ECO:0000256" key="6">
    <source>
        <dbReference type="SAM" id="Phobius"/>
    </source>
</evidence>
<dbReference type="FunCoup" id="W0DRG7">
    <property type="interactions" value="168"/>
</dbReference>
<proteinExistence type="predicted"/>
<name>W0DRG7_9GAMM</name>
<dbReference type="EMBL" id="CP007030">
    <property type="protein sequence ID" value="AHF01047.1"/>
    <property type="molecule type" value="Genomic_DNA"/>
</dbReference>
<evidence type="ECO:0000313" key="8">
    <source>
        <dbReference type="Proteomes" id="UP000005380"/>
    </source>
</evidence>
<dbReference type="KEGG" id="tao:THIAE_03875"/>
<keyword evidence="5 6" id="KW-0472">Membrane</keyword>
<dbReference type="eggNOG" id="COG1280">
    <property type="taxonomic scope" value="Bacteria"/>
</dbReference>
<evidence type="ECO:0000256" key="1">
    <source>
        <dbReference type="ARBA" id="ARBA00004651"/>
    </source>
</evidence>
<comment type="subcellular location">
    <subcellularLocation>
        <location evidence="1">Cell membrane</location>
        <topology evidence="1">Multi-pass membrane protein</topology>
    </subcellularLocation>
</comment>
<evidence type="ECO:0000256" key="3">
    <source>
        <dbReference type="ARBA" id="ARBA00022692"/>
    </source>
</evidence>
<dbReference type="PANTHER" id="PTHR30086:SF20">
    <property type="entry name" value="ARGININE EXPORTER PROTEIN ARGO-RELATED"/>
    <property type="match status" value="1"/>
</dbReference>
<dbReference type="Pfam" id="PF01810">
    <property type="entry name" value="LysE"/>
    <property type="match status" value="1"/>
</dbReference>
<feature type="transmembrane region" description="Helical" evidence="6">
    <location>
        <begin position="144"/>
        <end position="166"/>
    </location>
</feature>
<evidence type="ECO:0000256" key="5">
    <source>
        <dbReference type="ARBA" id="ARBA00023136"/>
    </source>
</evidence>
<accession>W0DRG7</accession>